<dbReference type="PROSITE" id="PS51384">
    <property type="entry name" value="FAD_FR"/>
    <property type="match status" value="1"/>
</dbReference>
<comment type="caution">
    <text evidence="3">The sequence shown here is derived from an EMBL/GenBank/DDBJ whole genome shotgun (WGS) entry which is preliminary data.</text>
</comment>
<dbReference type="GO" id="GO:0016491">
    <property type="term" value="F:oxidoreductase activity"/>
    <property type="evidence" value="ECO:0007669"/>
    <property type="project" value="InterPro"/>
</dbReference>
<accession>A0A3E1NXI5</accession>
<dbReference type="PANTHER" id="PTHR30157">
    <property type="entry name" value="FERRIC REDUCTASE, NADPH-DEPENDENT"/>
    <property type="match status" value="1"/>
</dbReference>
<dbReference type="Pfam" id="PF04954">
    <property type="entry name" value="SIP"/>
    <property type="match status" value="1"/>
</dbReference>
<proteinExistence type="inferred from homology"/>
<dbReference type="RefSeq" id="WP_116855840.1">
    <property type="nucleotide sequence ID" value="NZ_QTJV01000009.1"/>
</dbReference>
<dbReference type="SUPFAM" id="SSF63380">
    <property type="entry name" value="Riboflavin synthase domain-like"/>
    <property type="match status" value="1"/>
</dbReference>
<dbReference type="InterPro" id="IPR007037">
    <property type="entry name" value="SIP_rossman_dom"/>
</dbReference>
<dbReference type="AlphaFoldDB" id="A0A3E1NXI5"/>
<dbReference type="InterPro" id="IPR017927">
    <property type="entry name" value="FAD-bd_FR_type"/>
</dbReference>
<evidence type="ECO:0000259" key="2">
    <source>
        <dbReference type="PROSITE" id="PS51384"/>
    </source>
</evidence>
<dbReference type="Gene3D" id="2.40.30.10">
    <property type="entry name" value="Translation factors"/>
    <property type="match status" value="1"/>
</dbReference>
<name>A0A3E1NXI5_9BACT</name>
<dbReference type="OrthoDB" id="9814826at2"/>
<feature type="domain" description="FAD-binding FR-type" evidence="2">
    <location>
        <begin position="18"/>
        <end position="116"/>
    </location>
</feature>
<dbReference type="PANTHER" id="PTHR30157:SF0">
    <property type="entry name" value="NADPH-DEPENDENT FERRIC-CHELATE REDUCTASE"/>
    <property type="match status" value="1"/>
</dbReference>
<dbReference type="InterPro" id="IPR039261">
    <property type="entry name" value="FNR_nucleotide-bd"/>
</dbReference>
<dbReference type="Pfam" id="PF08021">
    <property type="entry name" value="FAD_binding_9"/>
    <property type="match status" value="1"/>
</dbReference>
<keyword evidence="4" id="KW-1185">Reference proteome</keyword>
<protein>
    <submittedName>
        <fullName evidence="3">Siderophore-interacting protein</fullName>
    </submittedName>
</protein>
<dbReference type="EMBL" id="QTJV01000009">
    <property type="protein sequence ID" value="RFM32647.1"/>
    <property type="molecule type" value="Genomic_DNA"/>
</dbReference>
<dbReference type="InterPro" id="IPR017938">
    <property type="entry name" value="Riboflavin_synthase-like_b-brl"/>
</dbReference>
<dbReference type="Proteomes" id="UP000261174">
    <property type="component" value="Unassembled WGS sequence"/>
</dbReference>
<evidence type="ECO:0000256" key="1">
    <source>
        <dbReference type="ARBA" id="ARBA00035644"/>
    </source>
</evidence>
<evidence type="ECO:0000313" key="4">
    <source>
        <dbReference type="Proteomes" id="UP000261174"/>
    </source>
</evidence>
<sequence length="232" mass="26102">MPNVPKWMADQMEHLLPSKFMDIEVGAITTYSTGFKKITFLADLSEVDTFPGSSINFRVSPTAIRHYTPVDFDKEKGCFDVYFHIHGRGPGSLLADQLQAGDRLKVSVPGGRKLYDQNKQDHFFFGDETSFGLYLSLLREIRKNKGRAFGIFELDEANRSIVEDYDLEVVPKNSDAALAALSRHIADYRAAIFYLTGNAAAAQRFRAELKKYEISSKQIKLQGYWAEGSVGL</sequence>
<dbReference type="Gene3D" id="3.40.50.80">
    <property type="entry name" value="Nucleotide-binding domain of ferredoxin-NADP reductase (FNR) module"/>
    <property type="match status" value="1"/>
</dbReference>
<comment type="similarity">
    <text evidence="1">Belongs to the SIP oxidoreductase family.</text>
</comment>
<dbReference type="CDD" id="cd06193">
    <property type="entry name" value="siderophore_interacting"/>
    <property type="match status" value="1"/>
</dbReference>
<organism evidence="3 4">
    <name type="scientific">Chitinophaga silvisoli</name>
    <dbReference type="NCBI Taxonomy" id="2291814"/>
    <lineage>
        <taxon>Bacteria</taxon>
        <taxon>Pseudomonadati</taxon>
        <taxon>Bacteroidota</taxon>
        <taxon>Chitinophagia</taxon>
        <taxon>Chitinophagales</taxon>
        <taxon>Chitinophagaceae</taxon>
        <taxon>Chitinophaga</taxon>
    </lineage>
</organism>
<gene>
    <name evidence="3" type="ORF">DXN04_23520</name>
</gene>
<dbReference type="InterPro" id="IPR039374">
    <property type="entry name" value="SIP_fam"/>
</dbReference>
<evidence type="ECO:0000313" key="3">
    <source>
        <dbReference type="EMBL" id="RFM32647.1"/>
    </source>
</evidence>
<dbReference type="InterPro" id="IPR013113">
    <property type="entry name" value="SIP_FAD-bd"/>
</dbReference>
<reference evidence="3 4" key="1">
    <citation type="submission" date="2018-08" db="EMBL/GenBank/DDBJ databases">
        <title>Chitinophaga sp. K20C18050901, a novel bacterium isolated from forest soil.</title>
        <authorList>
            <person name="Wang C."/>
        </authorList>
    </citation>
    <scope>NUCLEOTIDE SEQUENCE [LARGE SCALE GENOMIC DNA]</scope>
    <source>
        <strain evidence="3 4">K20C18050901</strain>
    </source>
</reference>